<evidence type="ECO:0000313" key="3">
    <source>
        <dbReference type="Proteomes" id="UP000223759"/>
    </source>
</evidence>
<feature type="signal peptide" evidence="1">
    <location>
        <begin position="1"/>
        <end position="31"/>
    </location>
</feature>
<reference evidence="2 3" key="1">
    <citation type="submission" date="2017-01" db="EMBL/GenBank/DDBJ databases">
        <authorList>
            <person name="Mah S.A."/>
            <person name="Swanson W.J."/>
            <person name="Moy G.W."/>
            <person name="Vacquier V.D."/>
        </authorList>
    </citation>
    <scope>NUCLEOTIDE SEQUENCE [LARGE SCALE GENOMIC DNA]</scope>
    <source>
        <strain evidence="2 3">M9</strain>
    </source>
</reference>
<accession>A0A1R3W224</accession>
<evidence type="ECO:0000313" key="2">
    <source>
        <dbReference type="EMBL" id="SIT70544.1"/>
    </source>
</evidence>
<name>A0A1R3W224_9GAMM</name>
<sequence>MQVRGWTKFRSWALATAIVSVGLVSPVTLHAQGSAADGITPEVLFTATCGACHTLDKATGQRLNRADWEWVMDDMESYGMIWLTPVQRESIVDYLVDNYGRNVPR</sequence>
<feature type="chain" id="PRO_5013045735" description="Cytochrome c domain-containing protein" evidence="1">
    <location>
        <begin position="32"/>
        <end position="105"/>
    </location>
</feature>
<dbReference type="SUPFAM" id="SSF46626">
    <property type="entry name" value="Cytochrome c"/>
    <property type="match status" value="1"/>
</dbReference>
<keyword evidence="3" id="KW-1185">Reference proteome</keyword>
<dbReference type="STRING" id="233100.SAMN05216526_1339"/>
<dbReference type="GO" id="GO:0020037">
    <property type="term" value="F:heme binding"/>
    <property type="evidence" value="ECO:0007669"/>
    <property type="project" value="InterPro"/>
</dbReference>
<evidence type="ECO:0000256" key="1">
    <source>
        <dbReference type="SAM" id="SignalP"/>
    </source>
</evidence>
<dbReference type="InterPro" id="IPR036909">
    <property type="entry name" value="Cyt_c-like_dom_sf"/>
</dbReference>
<dbReference type="AlphaFoldDB" id="A0A1R3W224"/>
<keyword evidence="1" id="KW-0732">Signal</keyword>
<dbReference type="GO" id="GO:0009055">
    <property type="term" value="F:electron transfer activity"/>
    <property type="evidence" value="ECO:0007669"/>
    <property type="project" value="InterPro"/>
</dbReference>
<protein>
    <recommendedName>
        <fullName evidence="4">Cytochrome c domain-containing protein</fullName>
    </recommendedName>
</protein>
<dbReference type="OrthoDB" id="9805828at2"/>
<evidence type="ECO:0008006" key="4">
    <source>
        <dbReference type="Google" id="ProtNLM"/>
    </source>
</evidence>
<organism evidence="2 3">
    <name type="scientific">Ectothiorhodosinus mongolicus</name>
    <dbReference type="NCBI Taxonomy" id="233100"/>
    <lineage>
        <taxon>Bacteria</taxon>
        <taxon>Pseudomonadati</taxon>
        <taxon>Pseudomonadota</taxon>
        <taxon>Gammaproteobacteria</taxon>
        <taxon>Chromatiales</taxon>
        <taxon>Ectothiorhodospiraceae</taxon>
        <taxon>Ectothiorhodosinus</taxon>
    </lineage>
</organism>
<dbReference type="Gene3D" id="1.10.760.10">
    <property type="entry name" value="Cytochrome c-like domain"/>
    <property type="match status" value="1"/>
</dbReference>
<proteinExistence type="predicted"/>
<dbReference type="EMBL" id="FTPK01000002">
    <property type="protein sequence ID" value="SIT70544.1"/>
    <property type="molecule type" value="Genomic_DNA"/>
</dbReference>
<gene>
    <name evidence="2" type="ORF">SAMN05216526_1339</name>
</gene>
<dbReference type="Proteomes" id="UP000223759">
    <property type="component" value="Unassembled WGS sequence"/>
</dbReference>